<dbReference type="InterPro" id="IPR036291">
    <property type="entry name" value="NAD(P)-bd_dom_sf"/>
</dbReference>
<evidence type="ECO:0000256" key="5">
    <source>
        <dbReference type="ARBA" id="ARBA00022490"/>
    </source>
</evidence>
<name>A0ABN8Q4Z8_9CNID</name>
<evidence type="ECO:0000313" key="8">
    <source>
        <dbReference type="EMBL" id="CAH3156876.1"/>
    </source>
</evidence>
<dbReference type="Proteomes" id="UP001159405">
    <property type="component" value="Unassembled WGS sequence"/>
</dbReference>
<keyword evidence="6" id="KW-0521">NADP</keyword>
<feature type="non-terminal residue" evidence="8">
    <location>
        <position position="1"/>
    </location>
</feature>
<keyword evidence="9" id="KW-1185">Reference proteome</keyword>
<comment type="subcellular location">
    <subcellularLocation>
        <location evidence="1">Cytoplasm</location>
    </subcellularLocation>
</comment>
<dbReference type="PRINTS" id="PR00081">
    <property type="entry name" value="GDHRDH"/>
</dbReference>
<dbReference type="Pfam" id="PF00106">
    <property type="entry name" value="adh_short"/>
    <property type="match status" value="1"/>
</dbReference>
<dbReference type="Gene3D" id="3.40.50.720">
    <property type="entry name" value="NAD(P)-binding Rossmann-like Domain"/>
    <property type="match status" value="1"/>
</dbReference>
<organism evidence="8 9">
    <name type="scientific">Porites lobata</name>
    <dbReference type="NCBI Taxonomy" id="104759"/>
    <lineage>
        <taxon>Eukaryota</taxon>
        <taxon>Metazoa</taxon>
        <taxon>Cnidaria</taxon>
        <taxon>Anthozoa</taxon>
        <taxon>Hexacorallia</taxon>
        <taxon>Scleractinia</taxon>
        <taxon>Fungiina</taxon>
        <taxon>Poritidae</taxon>
        <taxon>Porites</taxon>
    </lineage>
</organism>
<dbReference type="EC" id="1.1.1.153" evidence="3"/>
<dbReference type="InterPro" id="IPR002347">
    <property type="entry name" value="SDR_fam"/>
</dbReference>
<dbReference type="PANTHER" id="PTHR44085">
    <property type="entry name" value="SEPIAPTERIN REDUCTASE"/>
    <property type="match status" value="1"/>
</dbReference>
<dbReference type="InterPro" id="IPR006393">
    <property type="entry name" value="Sepiapterin_red"/>
</dbReference>
<accession>A0ABN8Q4Z8</accession>
<evidence type="ECO:0000256" key="4">
    <source>
        <dbReference type="ARBA" id="ARBA00019170"/>
    </source>
</evidence>
<sequence>PVPFCISLNKKMFPSGSRTCCVITGASRGFGRSVAIALAREFSDAGIEGHFVLLARCEEGLQETRNKIIETYSCAQIHIIATNLGEIDTLGKTIENAFSKVEPSNISHALLVNNAGSLGDVSKRIKDESQSAEALQGYFNLNLTSPMFFISKFLQRFKDSTCTVINVSSLMAVESYAYFSLYCTGKAARDMMCQVLAKEEPNVRVLNYAPGPLSTDMYDEICRTCGDEKIAQMFNASKEENKILSADESARKLMSILKEDTFSSGSHVDYFD</sequence>
<keyword evidence="5" id="KW-0963">Cytoplasm</keyword>
<dbReference type="CDD" id="cd05367">
    <property type="entry name" value="SPR-like_SDR_c"/>
    <property type="match status" value="1"/>
</dbReference>
<evidence type="ECO:0000256" key="1">
    <source>
        <dbReference type="ARBA" id="ARBA00004496"/>
    </source>
</evidence>
<dbReference type="PANTHER" id="PTHR44085:SF2">
    <property type="entry name" value="SEPIAPTERIN REDUCTASE"/>
    <property type="match status" value="1"/>
</dbReference>
<evidence type="ECO:0000256" key="6">
    <source>
        <dbReference type="ARBA" id="ARBA00022857"/>
    </source>
</evidence>
<evidence type="ECO:0000313" key="9">
    <source>
        <dbReference type="Proteomes" id="UP001159405"/>
    </source>
</evidence>
<gene>
    <name evidence="8" type="ORF">PLOB_00002127</name>
</gene>
<comment type="similarity">
    <text evidence="2">Belongs to the sepiapterin reductase family.</text>
</comment>
<protein>
    <recommendedName>
        <fullName evidence="4">Sepiapterin reductase</fullName>
        <ecNumber evidence="3">1.1.1.153</ecNumber>
    </recommendedName>
</protein>
<keyword evidence="7" id="KW-0560">Oxidoreductase</keyword>
<dbReference type="NCBIfam" id="TIGR01500">
    <property type="entry name" value="sepiapter_red"/>
    <property type="match status" value="1"/>
</dbReference>
<reference evidence="8 9" key="1">
    <citation type="submission" date="2022-05" db="EMBL/GenBank/DDBJ databases">
        <authorList>
            <consortium name="Genoscope - CEA"/>
            <person name="William W."/>
        </authorList>
    </citation>
    <scope>NUCLEOTIDE SEQUENCE [LARGE SCALE GENOMIC DNA]</scope>
</reference>
<dbReference type="InterPro" id="IPR051721">
    <property type="entry name" value="Biopterin_syn/organic_redct"/>
</dbReference>
<proteinExistence type="inferred from homology"/>
<evidence type="ECO:0000256" key="3">
    <source>
        <dbReference type="ARBA" id="ARBA00013075"/>
    </source>
</evidence>
<comment type="caution">
    <text evidence="8">The sequence shown here is derived from an EMBL/GenBank/DDBJ whole genome shotgun (WGS) entry which is preliminary data.</text>
</comment>
<evidence type="ECO:0000256" key="7">
    <source>
        <dbReference type="ARBA" id="ARBA00023002"/>
    </source>
</evidence>
<dbReference type="SUPFAM" id="SSF51735">
    <property type="entry name" value="NAD(P)-binding Rossmann-fold domains"/>
    <property type="match status" value="1"/>
</dbReference>
<dbReference type="EMBL" id="CALNXK010000106">
    <property type="protein sequence ID" value="CAH3156876.1"/>
    <property type="molecule type" value="Genomic_DNA"/>
</dbReference>
<evidence type="ECO:0000256" key="2">
    <source>
        <dbReference type="ARBA" id="ARBA00010483"/>
    </source>
</evidence>